<dbReference type="OrthoDB" id="45007at2759"/>
<protein>
    <submittedName>
        <fullName evidence="4">Metallophos domain-containing protein</fullName>
    </submittedName>
</protein>
<keyword evidence="3" id="KW-1185">Reference proteome</keyword>
<dbReference type="Proteomes" id="UP000268014">
    <property type="component" value="Unassembled WGS sequence"/>
</dbReference>
<organism evidence="4">
    <name type="scientific">Haemonchus placei</name>
    <name type="common">Barber's pole worm</name>
    <dbReference type="NCBI Taxonomy" id="6290"/>
    <lineage>
        <taxon>Eukaryota</taxon>
        <taxon>Metazoa</taxon>
        <taxon>Ecdysozoa</taxon>
        <taxon>Nematoda</taxon>
        <taxon>Chromadorea</taxon>
        <taxon>Rhabditida</taxon>
        <taxon>Rhabditina</taxon>
        <taxon>Rhabditomorpha</taxon>
        <taxon>Strongyloidea</taxon>
        <taxon>Trichostrongylidae</taxon>
        <taxon>Haemonchus</taxon>
    </lineage>
</organism>
<dbReference type="Pfam" id="PF00149">
    <property type="entry name" value="Metallophos"/>
    <property type="match status" value="1"/>
</dbReference>
<feature type="domain" description="Calcineurin-like phosphoesterase" evidence="1">
    <location>
        <begin position="1"/>
        <end position="104"/>
    </location>
</feature>
<evidence type="ECO:0000313" key="4">
    <source>
        <dbReference type="WBParaSite" id="HPLM_0001645101-mRNA-1"/>
    </source>
</evidence>
<dbReference type="GO" id="GO:0016787">
    <property type="term" value="F:hydrolase activity"/>
    <property type="evidence" value="ECO:0007669"/>
    <property type="project" value="InterPro"/>
</dbReference>
<evidence type="ECO:0000313" key="2">
    <source>
        <dbReference type="EMBL" id="VDO59974.1"/>
    </source>
</evidence>
<dbReference type="PANTHER" id="PTHR45867:SF10">
    <property type="entry name" value="PURPLE ACID PHOSPHATASE"/>
    <property type="match status" value="1"/>
</dbReference>
<dbReference type="WBParaSite" id="HPLM_0001645101-mRNA-1">
    <property type="protein sequence ID" value="HPLM_0001645101-mRNA-1"/>
    <property type="gene ID" value="HPLM_0001645101"/>
</dbReference>
<evidence type="ECO:0000313" key="3">
    <source>
        <dbReference type="Proteomes" id="UP000268014"/>
    </source>
</evidence>
<reference evidence="2 3" key="2">
    <citation type="submission" date="2018-11" db="EMBL/GenBank/DDBJ databases">
        <authorList>
            <consortium name="Pathogen Informatics"/>
        </authorList>
    </citation>
    <scope>NUCLEOTIDE SEQUENCE [LARGE SCALE GENOMIC DNA]</scope>
    <source>
        <strain evidence="2 3">MHpl1</strain>
    </source>
</reference>
<dbReference type="AlphaFoldDB" id="A0A0N4WXB3"/>
<evidence type="ECO:0000259" key="1">
    <source>
        <dbReference type="Pfam" id="PF00149"/>
    </source>
</evidence>
<accession>A0A0N4WXB3</accession>
<dbReference type="STRING" id="6290.A0A0N4WXB3"/>
<dbReference type="InterPro" id="IPR004843">
    <property type="entry name" value="Calcineurin-like_PHP"/>
</dbReference>
<name>A0A0N4WXB3_HAEPC</name>
<reference evidence="4" key="1">
    <citation type="submission" date="2017-02" db="UniProtKB">
        <authorList>
            <consortium name="WormBaseParasite"/>
        </authorList>
    </citation>
    <scope>IDENTIFICATION</scope>
</reference>
<dbReference type="InterPro" id="IPR029052">
    <property type="entry name" value="Metallo-depent_PP-like"/>
</dbReference>
<dbReference type="SUPFAM" id="SSF56300">
    <property type="entry name" value="Metallo-dependent phosphatases"/>
    <property type="match status" value="1"/>
</dbReference>
<sequence>MVIAGNHENDGKNFTNFQERFQMPSNGFHDNQFYSFDLGPIHWVALSTEYYGYYDTLGKEPVFNQYNWLKEDLKLANTNRKKTPWIVAYLHRPFYCSAAHNNDCTGSDNEMVN</sequence>
<proteinExistence type="predicted"/>
<dbReference type="Gene3D" id="3.60.21.10">
    <property type="match status" value="1"/>
</dbReference>
<dbReference type="OMA" id="WIVIFMH"/>
<dbReference type="EMBL" id="UZAF01019425">
    <property type="protein sequence ID" value="VDO59974.1"/>
    <property type="molecule type" value="Genomic_DNA"/>
</dbReference>
<gene>
    <name evidence="2" type="ORF">HPLM_LOCUS16443</name>
</gene>
<dbReference type="PANTHER" id="PTHR45867">
    <property type="entry name" value="PURPLE ACID PHOSPHATASE"/>
    <property type="match status" value="1"/>
</dbReference>